<evidence type="ECO:0000256" key="8">
    <source>
        <dbReference type="ARBA" id="ARBA00022840"/>
    </source>
</evidence>
<dbReference type="InterPro" id="IPR000392">
    <property type="entry name" value="NifH/frxC"/>
</dbReference>
<dbReference type="GO" id="GO:0046872">
    <property type="term" value="F:metal ion binding"/>
    <property type="evidence" value="ECO:0007669"/>
    <property type="project" value="UniProtKB-KW"/>
</dbReference>
<evidence type="ECO:0000256" key="10">
    <source>
        <dbReference type="ARBA" id="ARBA00023014"/>
    </source>
</evidence>
<dbReference type="Proteomes" id="UP000198304">
    <property type="component" value="Unassembled WGS sequence"/>
</dbReference>
<evidence type="ECO:0000313" key="14">
    <source>
        <dbReference type="EMBL" id="SNS16406.1"/>
    </source>
</evidence>
<comment type="similarity">
    <text evidence="3 12">Belongs to the NifH/BchL/ChlL family.</text>
</comment>
<gene>
    <name evidence="14" type="ORF">SAMN05446037_100564</name>
</gene>
<keyword evidence="8 12" id="KW-0067">ATP-binding</keyword>
<dbReference type="AlphaFoldDB" id="A0A239C847"/>
<dbReference type="PROSITE" id="PS51026">
    <property type="entry name" value="NIFH_FRXC_3"/>
    <property type="match status" value="1"/>
</dbReference>
<dbReference type="RefSeq" id="WP_089282114.1">
    <property type="nucleotide sequence ID" value="NZ_FZOJ01000005.1"/>
</dbReference>
<dbReference type="Gene3D" id="3.40.50.1980">
    <property type="entry name" value="Nitrogenase molybdenum iron protein domain"/>
    <property type="match status" value="1"/>
</dbReference>
<dbReference type="InterPro" id="IPR030655">
    <property type="entry name" value="NifH/chlL_CS"/>
</dbReference>
<dbReference type="PROSITE" id="PS00692">
    <property type="entry name" value="NIFH_FRXC_2"/>
    <property type="match status" value="1"/>
</dbReference>
<accession>A0A239C847</accession>
<evidence type="ECO:0000256" key="3">
    <source>
        <dbReference type="ARBA" id="ARBA00005504"/>
    </source>
</evidence>
<evidence type="ECO:0000256" key="11">
    <source>
        <dbReference type="ARBA" id="ARBA00047967"/>
    </source>
</evidence>
<evidence type="ECO:0000256" key="1">
    <source>
        <dbReference type="ARBA" id="ARBA00001966"/>
    </source>
</evidence>
<evidence type="ECO:0000256" key="7">
    <source>
        <dbReference type="ARBA" id="ARBA00022741"/>
    </source>
</evidence>
<keyword evidence="12" id="KW-0560">Oxidoreductase</keyword>
<dbReference type="InterPro" id="IPR027417">
    <property type="entry name" value="P-loop_NTPase"/>
</dbReference>
<keyword evidence="7 12" id="KW-0547">Nucleotide-binding</keyword>
<feature type="domain" description="Nitrogenase/oxidoreductase component 1" evidence="13">
    <location>
        <begin position="319"/>
        <end position="716"/>
    </location>
</feature>
<keyword evidence="12" id="KW-0004">4Fe-4S</keyword>
<organism evidence="14 15">
    <name type="scientific">Anaerovirgula multivorans</name>
    <dbReference type="NCBI Taxonomy" id="312168"/>
    <lineage>
        <taxon>Bacteria</taxon>
        <taxon>Bacillati</taxon>
        <taxon>Bacillota</taxon>
        <taxon>Clostridia</taxon>
        <taxon>Peptostreptococcales</taxon>
        <taxon>Natronincolaceae</taxon>
        <taxon>Anaerovirgula</taxon>
    </lineage>
</organism>
<dbReference type="Gene3D" id="3.40.50.12380">
    <property type="entry name" value="Nitrogenase MoFe cofactor biosynthesis protein NifE, C-terminal"/>
    <property type="match status" value="1"/>
</dbReference>
<evidence type="ECO:0000256" key="12">
    <source>
        <dbReference type="RuleBase" id="RU003688"/>
    </source>
</evidence>
<evidence type="ECO:0000256" key="5">
    <source>
        <dbReference type="ARBA" id="ARBA00012773"/>
    </source>
</evidence>
<evidence type="ECO:0000313" key="15">
    <source>
        <dbReference type="Proteomes" id="UP000198304"/>
    </source>
</evidence>
<dbReference type="Pfam" id="PF00142">
    <property type="entry name" value="Fer4_NifH"/>
    <property type="match status" value="1"/>
</dbReference>
<evidence type="ECO:0000259" key="13">
    <source>
        <dbReference type="Pfam" id="PF00148"/>
    </source>
</evidence>
<dbReference type="InterPro" id="IPR000510">
    <property type="entry name" value="Nase/OxRdtase_comp1"/>
</dbReference>
<keyword evidence="6 12" id="KW-0479">Metal-binding</keyword>
<reference evidence="14 15" key="1">
    <citation type="submission" date="2017-06" db="EMBL/GenBank/DDBJ databases">
        <authorList>
            <person name="Kim H.J."/>
            <person name="Triplett B.A."/>
        </authorList>
    </citation>
    <scope>NUCLEOTIDE SEQUENCE [LARGE SCALE GENOMIC DNA]</scope>
    <source>
        <strain evidence="14 15">SCA</strain>
    </source>
</reference>
<dbReference type="GO" id="GO:0016163">
    <property type="term" value="F:nitrogenase activity"/>
    <property type="evidence" value="ECO:0007669"/>
    <property type="project" value="UniProtKB-EC"/>
</dbReference>
<dbReference type="SUPFAM" id="SSF53807">
    <property type="entry name" value="Helical backbone' metal receptor"/>
    <property type="match status" value="1"/>
</dbReference>
<dbReference type="EC" id="1.18.6.1" evidence="5"/>
<comment type="function">
    <text evidence="2">The key enzymatic reactions in nitrogen fixation are catalyzed by the nitrogenase complex, which has 2 components: the iron protein and the molybdenum-iron protein.</text>
</comment>
<dbReference type="GO" id="GO:0005524">
    <property type="term" value="F:ATP binding"/>
    <property type="evidence" value="ECO:0007669"/>
    <property type="project" value="UniProtKB-KW"/>
</dbReference>
<dbReference type="CDD" id="cd02040">
    <property type="entry name" value="NifH"/>
    <property type="match status" value="1"/>
</dbReference>
<dbReference type="PROSITE" id="PS00746">
    <property type="entry name" value="NIFH_FRXC_1"/>
    <property type="match status" value="1"/>
</dbReference>
<comment type="subunit">
    <text evidence="4">Homodimer.</text>
</comment>
<dbReference type="Pfam" id="PF00148">
    <property type="entry name" value="Oxidored_nitro"/>
    <property type="match status" value="1"/>
</dbReference>
<dbReference type="PANTHER" id="PTHR42864">
    <property type="entry name" value="LIGHT-INDEPENDENT PROTOCHLOROPHYLLIDE REDUCTASE IRON-SULFUR ATP-BINDING PROTEIN"/>
    <property type="match status" value="1"/>
</dbReference>
<name>A0A239C847_9FIRM</name>
<dbReference type="EMBL" id="FZOJ01000005">
    <property type="protein sequence ID" value="SNS16406.1"/>
    <property type="molecule type" value="Genomic_DNA"/>
</dbReference>
<comment type="cofactor">
    <cofactor evidence="1">
        <name>[4Fe-4S] cluster</name>
        <dbReference type="ChEBI" id="CHEBI:49883"/>
    </cofactor>
</comment>
<evidence type="ECO:0000256" key="2">
    <source>
        <dbReference type="ARBA" id="ARBA00002234"/>
    </source>
</evidence>
<comment type="catalytic activity">
    <reaction evidence="11">
        <text>N2 + 8 reduced [2Fe-2S]-[ferredoxin] + 16 ATP + 16 H2O = H2 + 8 oxidized [2Fe-2S]-[ferredoxin] + 2 NH4(+) + 16 ADP + 16 phosphate + 6 H(+)</text>
        <dbReference type="Rhea" id="RHEA:21448"/>
        <dbReference type="Rhea" id="RHEA-COMP:10000"/>
        <dbReference type="Rhea" id="RHEA-COMP:10001"/>
        <dbReference type="ChEBI" id="CHEBI:15377"/>
        <dbReference type="ChEBI" id="CHEBI:15378"/>
        <dbReference type="ChEBI" id="CHEBI:17997"/>
        <dbReference type="ChEBI" id="CHEBI:18276"/>
        <dbReference type="ChEBI" id="CHEBI:28938"/>
        <dbReference type="ChEBI" id="CHEBI:30616"/>
        <dbReference type="ChEBI" id="CHEBI:33737"/>
        <dbReference type="ChEBI" id="CHEBI:33738"/>
        <dbReference type="ChEBI" id="CHEBI:43474"/>
        <dbReference type="ChEBI" id="CHEBI:456216"/>
        <dbReference type="EC" id="1.18.6.1"/>
    </reaction>
</comment>
<keyword evidence="15" id="KW-1185">Reference proteome</keyword>
<keyword evidence="10 12" id="KW-0411">Iron-sulfur</keyword>
<protein>
    <recommendedName>
        <fullName evidence="5">nitrogenase</fullName>
        <ecNumber evidence="5">1.18.6.1</ecNumber>
    </recommendedName>
</protein>
<evidence type="ECO:0000256" key="4">
    <source>
        <dbReference type="ARBA" id="ARBA00011738"/>
    </source>
</evidence>
<dbReference type="GO" id="GO:0051539">
    <property type="term" value="F:4 iron, 4 sulfur cluster binding"/>
    <property type="evidence" value="ECO:0007669"/>
    <property type="project" value="UniProtKB-KW"/>
</dbReference>
<dbReference type="OrthoDB" id="9778641at2"/>
<proteinExistence type="inferred from homology"/>
<dbReference type="SUPFAM" id="SSF52540">
    <property type="entry name" value="P-loop containing nucleoside triphosphate hydrolases"/>
    <property type="match status" value="1"/>
</dbReference>
<dbReference type="PANTHER" id="PTHR42864:SF2">
    <property type="entry name" value="LIGHT-INDEPENDENT PROTOCHLOROPHYLLIDE REDUCTASE IRON-SULFUR ATP-BINDING PROTEIN"/>
    <property type="match status" value="1"/>
</dbReference>
<evidence type="ECO:0000256" key="6">
    <source>
        <dbReference type="ARBA" id="ARBA00022723"/>
    </source>
</evidence>
<evidence type="ECO:0000256" key="9">
    <source>
        <dbReference type="ARBA" id="ARBA00023004"/>
    </source>
</evidence>
<keyword evidence="9 12" id="KW-0408">Iron</keyword>
<sequence>MKEIAFYGKGGIGKSTISANIAAALSLLDKKALQIGCDPKHDSTRLLLGGQQITTVLDYLKTTNPLAYRLEDILFHGFNGIGCIEAGGPEPGIGCAGRGILSTFELLNRLSLKKHTYDFILYDVLGDVVCGGFAVPIRREYADEIYIVTSGEYMSLYAANNILRGIRNYDDQKKRVAGLIFNQRNIQKEIYRVEAFAEAVGLPICGYIPRDETFALSEKAGKTLVEGFPDSPLRDTFRDLAQQMLTDIPLYEAKPLTDALLEEAVLEIKKQPFSHNIAIKQPPIKENTEVIISSEGIDIQNPNGFLSKNIISQEPLHGCAFNGAATMSVHVKDAIVIGHGPKSCCHISYQGISSAGRRNLFERGSLLPVPIAPNLVSSMMDESIMVFGGIDLLREKIQEMKKYHPKAILLLSTCPAGIIGDDLSQMEAFSEPGLPVIPIATEGNLSGDYLQGMILSYLTIAEKLIQRDVPQIPDCVNIVFEKVVAKNTTQNFSVIKGLLEPLGIKINCRYLCETNVSEIQNFMAAPLNLLAHKDYMGRMMEKFFQDTYQAVFLDVPFPIGFYESKIWLSKVASFFGKGTLINETIVMHEEIFQREIQRLKPILKGKKLMIITYNHQIDWILEVALALEMDIVKIGILNFSQDDLFITRFADQFPLVENYDQQQRTEDVQTLKPDILLSNYTSSDLDPCVLFDTIPYCPDVGFLSGLVLAKRWARLLQLNLQEGWRKDEVLFQKYYSR</sequence>
<dbReference type="PRINTS" id="PR00091">
    <property type="entry name" value="NITROGNASEII"/>
</dbReference>
<dbReference type="Gene3D" id="3.40.50.300">
    <property type="entry name" value="P-loop containing nucleotide triphosphate hydrolases"/>
    <property type="match status" value="1"/>
</dbReference>